<dbReference type="Proteomes" id="UP001221142">
    <property type="component" value="Unassembled WGS sequence"/>
</dbReference>
<protein>
    <recommendedName>
        <fullName evidence="3">F-box domain-containing protein</fullName>
    </recommendedName>
</protein>
<evidence type="ECO:0000313" key="2">
    <source>
        <dbReference type="Proteomes" id="UP001221142"/>
    </source>
</evidence>
<evidence type="ECO:0000313" key="1">
    <source>
        <dbReference type="EMBL" id="KAJ7649881.1"/>
    </source>
</evidence>
<dbReference type="EMBL" id="JARKIF010000001">
    <property type="protein sequence ID" value="KAJ7649881.1"/>
    <property type="molecule type" value="Genomic_DNA"/>
</dbReference>
<sequence length="325" mass="36512">MSELELEALIATVSADIERQTEVLRGLHREKSHLLRQLNAMRDPIAKLPLEIAAEIFLQCIDIDLPKPEGFPELLTRWLQWASNRPLKIFVKGYMEPRVASVIWLHWRQLKSLHIHFSTVSMEDYYLKDGCDYKALGDTIPQVPFPCLQELTRKLRGMPIFQLLRSSPNLVSLDFRNMPCIWGADVPKQPSVRVLELEHVKIGDFERLAEFFALLPTIDHLKLRNRRAGDVAELLGILMQPAASLVPNLRILEISYDGASHHPASDSQWGALATSLGVCFGRIPIIRLTAARGLIEASEGTLAVFRELGAAGDIRLVDGGGKDLF</sequence>
<comment type="caution">
    <text evidence="1">The sequence shown here is derived from an EMBL/GenBank/DDBJ whole genome shotgun (WGS) entry which is preliminary data.</text>
</comment>
<reference evidence="1" key="1">
    <citation type="submission" date="2023-03" db="EMBL/GenBank/DDBJ databases">
        <title>Massive genome expansion in bonnet fungi (Mycena s.s.) driven by repeated elements and novel gene families across ecological guilds.</title>
        <authorList>
            <consortium name="Lawrence Berkeley National Laboratory"/>
            <person name="Harder C.B."/>
            <person name="Miyauchi S."/>
            <person name="Viragh M."/>
            <person name="Kuo A."/>
            <person name="Thoen E."/>
            <person name="Andreopoulos B."/>
            <person name="Lu D."/>
            <person name="Skrede I."/>
            <person name="Drula E."/>
            <person name="Henrissat B."/>
            <person name="Morin E."/>
            <person name="Kohler A."/>
            <person name="Barry K."/>
            <person name="LaButti K."/>
            <person name="Morin E."/>
            <person name="Salamov A."/>
            <person name="Lipzen A."/>
            <person name="Mereny Z."/>
            <person name="Hegedus B."/>
            <person name="Baldrian P."/>
            <person name="Stursova M."/>
            <person name="Weitz H."/>
            <person name="Taylor A."/>
            <person name="Grigoriev I.V."/>
            <person name="Nagy L.G."/>
            <person name="Martin F."/>
            <person name="Kauserud H."/>
        </authorList>
    </citation>
    <scope>NUCLEOTIDE SEQUENCE</scope>
    <source>
        <strain evidence="1">9284</strain>
    </source>
</reference>
<gene>
    <name evidence="1" type="ORF">FB45DRAFT_886267</name>
</gene>
<name>A0AAD7CIT8_9AGAR</name>
<dbReference type="InterPro" id="IPR032675">
    <property type="entry name" value="LRR_dom_sf"/>
</dbReference>
<evidence type="ECO:0008006" key="3">
    <source>
        <dbReference type="Google" id="ProtNLM"/>
    </source>
</evidence>
<dbReference type="Gene3D" id="3.80.10.10">
    <property type="entry name" value="Ribonuclease Inhibitor"/>
    <property type="match status" value="1"/>
</dbReference>
<dbReference type="AlphaFoldDB" id="A0AAD7CIT8"/>
<accession>A0AAD7CIT8</accession>
<organism evidence="1 2">
    <name type="scientific">Roridomyces roridus</name>
    <dbReference type="NCBI Taxonomy" id="1738132"/>
    <lineage>
        <taxon>Eukaryota</taxon>
        <taxon>Fungi</taxon>
        <taxon>Dikarya</taxon>
        <taxon>Basidiomycota</taxon>
        <taxon>Agaricomycotina</taxon>
        <taxon>Agaricomycetes</taxon>
        <taxon>Agaricomycetidae</taxon>
        <taxon>Agaricales</taxon>
        <taxon>Marasmiineae</taxon>
        <taxon>Mycenaceae</taxon>
        <taxon>Roridomyces</taxon>
    </lineage>
</organism>
<keyword evidence="2" id="KW-1185">Reference proteome</keyword>
<dbReference type="SUPFAM" id="SSF52047">
    <property type="entry name" value="RNI-like"/>
    <property type="match status" value="1"/>
</dbReference>
<proteinExistence type="predicted"/>